<reference evidence="1" key="1">
    <citation type="submission" date="2008-07" db="EMBL/GenBank/DDBJ databases">
        <title>Venomics of the spider Ornithoctonus huwena based on transcriptomic versus proteomic analysis.</title>
        <authorList>
            <person name="Jiang L."/>
            <person name="Peng L."/>
            <person name="Liang S."/>
        </authorList>
    </citation>
    <scope>NUCLEOTIDE SEQUENCE</scope>
</reference>
<dbReference type="EMBL" id="EU979515">
    <property type="protein sequence ID" value="ACH48218.1"/>
    <property type="molecule type" value="mRNA"/>
</dbReference>
<evidence type="ECO:0000313" key="1">
    <source>
        <dbReference type="EMBL" id="ACH48218.1"/>
    </source>
</evidence>
<name>B5M6G4_CYRSC</name>
<accession>B5M6G4</accession>
<organism evidence="1">
    <name type="scientific">Cyriopagopus schmidti</name>
    <name type="common">Chinese bird spider</name>
    <name type="synonym">Haplopelma schmidti</name>
    <dbReference type="NCBI Taxonomy" id="29017"/>
    <lineage>
        <taxon>Eukaryota</taxon>
        <taxon>Metazoa</taxon>
        <taxon>Ecdysozoa</taxon>
        <taxon>Arthropoda</taxon>
        <taxon>Chelicerata</taxon>
        <taxon>Arachnida</taxon>
        <taxon>Araneae</taxon>
        <taxon>Mygalomorphae</taxon>
        <taxon>Avicularoidea</taxon>
        <taxon>Theraphosidae</taxon>
        <taxon>Cyriopagopus</taxon>
    </lineage>
</organism>
<proteinExistence type="evidence at transcript level"/>
<dbReference type="AlphaFoldDB" id="B5M6G4"/>
<sequence length="40" mass="4937">MYKPLFHFSSLTFPFSTHQTLHIIKVRLKWLTSCRDLWAW</sequence>
<protein>
    <submittedName>
        <fullName evidence="1">Protein phosphatase 1 regulatory subunit and related proteins</fullName>
    </submittedName>
</protein>